<dbReference type="AlphaFoldDB" id="H6NQS2"/>
<dbReference type="HOGENOM" id="CLU_092700_0_0_9"/>
<gene>
    <name evidence="2" type="ORF">PM3016_256</name>
</gene>
<organism evidence="2 3">
    <name type="scientific">Paenibacillus mucilaginosus 3016</name>
    <dbReference type="NCBI Taxonomy" id="1116391"/>
    <lineage>
        <taxon>Bacteria</taxon>
        <taxon>Bacillati</taxon>
        <taxon>Bacillota</taxon>
        <taxon>Bacilli</taxon>
        <taxon>Bacillales</taxon>
        <taxon>Paenibacillaceae</taxon>
        <taxon>Paenibacillus</taxon>
    </lineage>
</organism>
<name>H6NQS2_9BACL</name>
<keyword evidence="3" id="KW-1185">Reference proteome</keyword>
<feature type="transmembrane region" description="Helical" evidence="1">
    <location>
        <begin position="55"/>
        <end position="72"/>
    </location>
</feature>
<dbReference type="STRING" id="1116391.PM3016_256"/>
<feature type="transmembrane region" description="Helical" evidence="1">
    <location>
        <begin position="213"/>
        <end position="230"/>
    </location>
</feature>
<feature type="transmembrane region" description="Helical" evidence="1">
    <location>
        <begin position="180"/>
        <end position="201"/>
    </location>
</feature>
<dbReference type="RefSeq" id="WP_014368185.1">
    <property type="nucleotide sequence ID" value="NC_016935.1"/>
</dbReference>
<evidence type="ECO:0000256" key="1">
    <source>
        <dbReference type="SAM" id="Phobius"/>
    </source>
</evidence>
<evidence type="ECO:0000313" key="3">
    <source>
        <dbReference type="Proteomes" id="UP000007523"/>
    </source>
</evidence>
<keyword evidence="1" id="KW-0472">Membrane</keyword>
<proteinExistence type="predicted"/>
<sequence>MPSKDGVMESAGRPRRLLALLSSFGVTSLQRQNPYIVAWWSAAFPGFGHLLLQQYIRGVLLTLSEVFTNTLAHINEAIVYSFSGRYLMAREVLDPVWLYGYCVIYLYAIWDSYRSTLETNRQCELAEIENARLQAMVLRPVTIQYLERKSPRAAAAASFFFPGLGQLYNHRVGLAFYAMIWWWVYLYLSNLHASLLALLLGHPAESAAMLRPHWLLFMPSVMCGSIYHAYVTAVEHNRLFRVEQRQYLKERYPAAGFKILP</sequence>
<dbReference type="KEGG" id="pmq:PM3016_256"/>
<reference evidence="2 3" key="1">
    <citation type="journal article" date="2012" name="J. Bacteriol.">
        <title>Complete Genome Sequence of Paenibacillus mucilaginosus 3016, a Bacterium Functional as Microbial Fertilizer.</title>
        <authorList>
            <person name="Ma M."/>
            <person name="Wang Z."/>
            <person name="Li L."/>
            <person name="Jiang X."/>
            <person name="Guan D."/>
            <person name="Cao F."/>
            <person name="Chen H."/>
            <person name="Wang X."/>
            <person name="Shen D."/>
            <person name="Du B."/>
            <person name="Li J."/>
        </authorList>
    </citation>
    <scope>NUCLEOTIDE SEQUENCE [LARGE SCALE GENOMIC DNA]</scope>
    <source>
        <strain evidence="2 3">3016</strain>
    </source>
</reference>
<feature type="transmembrane region" description="Helical" evidence="1">
    <location>
        <begin position="92"/>
        <end position="110"/>
    </location>
</feature>
<dbReference type="Proteomes" id="UP000007523">
    <property type="component" value="Chromosome"/>
</dbReference>
<keyword evidence="1" id="KW-1133">Transmembrane helix</keyword>
<evidence type="ECO:0000313" key="2">
    <source>
        <dbReference type="EMBL" id="AFC27236.1"/>
    </source>
</evidence>
<dbReference type="EMBL" id="CP003235">
    <property type="protein sequence ID" value="AFC27236.1"/>
    <property type="molecule type" value="Genomic_DNA"/>
</dbReference>
<protein>
    <submittedName>
        <fullName evidence="2">Uncharacterized protein</fullName>
    </submittedName>
</protein>
<accession>H6NQS2</accession>
<keyword evidence="1" id="KW-0812">Transmembrane</keyword>